<evidence type="ECO:0000256" key="5">
    <source>
        <dbReference type="ARBA" id="ARBA00020367"/>
    </source>
</evidence>
<dbReference type="GO" id="GO:0004641">
    <property type="term" value="F:phosphoribosylformylglycinamidine cyclo-ligase activity"/>
    <property type="evidence" value="ECO:0007669"/>
    <property type="project" value="UniProtKB-EC"/>
</dbReference>
<sequence>MKEILGSTAELLHGVCAPPKSFNKEPSAFSKPSCLKRSLLSFSPTPNRWKSITKTTRSLKTSCSNQALIDSDKLIRRIEKMMAPGTGGLSGLFPLGDSYLVASTDSVGTKVELASETQIHDTIGIDLVATSVNDIVSFGAEPLYFRAYHVMCSNRPKIMVKVEKSIIVGCSQSNCAIFCGKIEEMPGCHVEVEYCLGGFAVGKVKKDSLIDGKNIIAGDVLVGLPSNGVHCNGFSLVRRVLAQSGLSFKDQIPGGSGKPITLGEALMAPTVNYVQQVLHIIGKGEVKGIAHITSGGLTASIPRVFPRGLGAAIYQDSWEVSAVFKWIQEAGRIDDVEMRSTFNMGIGMVLVVSPDASARILGEPHGGYLAYRIGEVTGKEGVTYQ</sequence>
<proteinExistence type="inferred from homology"/>
<dbReference type="InterPro" id="IPR036676">
    <property type="entry name" value="PurM-like_C_sf"/>
</dbReference>
<feature type="domain" description="PurM-like N-terminal" evidence="15">
    <location>
        <begin position="96"/>
        <end position="204"/>
    </location>
</feature>
<dbReference type="InterPro" id="IPR004733">
    <property type="entry name" value="PurM_cligase"/>
</dbReference>
<keyword evidence="8" id="KW-0547">Nucleotide-binding</keyword>
<dbReference type="SUPFAM" id="SSF56042">
    <property type="entry name" value="PurM C-terminal domain-like"/>
    <property type="match status" value="1"/>
</dbReference>
<keyword evidence="6" id="KW-0963">Cytoplasm</keyword>
<evidence type="ECO:0000256" key="10">
    <source>
        <dbReference type="ARBA" id="ARBA00022840"/>
    </source>
</evidence>
<dbReference type="Pfam" id="PF02769">
    <property type="entry name" value="AIRS_C"/>
    <property type="match status" value="1"/>
</dbReference>
<dbReference type="InterPro" id="IPR010918">
    <property type="entry name" value="PurM-like_C_dom"/>
</dbReference>
<keyword evidence="9" id="KW-0658">Purine biosynthesis</keyword>
<dbReference type="SUPFAM" id="SSF55326">
    <property type="entry name" value="PurM N-terminal domain-like"/>
    <property type="match status" value="1"/>
</dbReference>
<dbReference type="Proteomes" id="UP000283530">
    <property type="component" value="Unassembled WGS sequence"/>
</dbReference>
<dbReference type="NCBIfam" id="TIGR00878">
    <property type="entry name" value="purM"/>
    <property type="match status" value="1"/>
</dbReference>
<dbReference type="FunFam" id="3.90.650.10:FF:000011">
    <property type="entry name" value="Phosphoribosylformylglycinamidine cyclo-ligase"/>
    <property type="match status" value="1"/>
</dbReference>
<dbReference type="PANTHER" id="PTHR10520:SF12">
    <property type="entry name" value="TRIFUNCTIONAL PURINE BIOSYNTHETIC PROTEIN ADENOSINE-3"/>
    <property type="match status" value="1"/>
</dbReference>
<dbReference type="GO" id="GO:0005524">
    <property type="term" value="F:ATP binding"/>
    <property type="evidence" value="ECO:0007669"/>
    <property type="project" value="UniProtKB-KW"/>
</dbReference>
<evidence type="ECO:0000259" key="16">
    <source>
        <dbReference type="Pfam" id="PF02769"/>
    </source>
</evidence>
<evidence type="ECO:0000259" key="15">
    <source>
        <dbReference type="Pfam" id="PF00586"/>
    </source>
</evidence>
<dbReference type="Gene3D" id="3.30.1330.10">
    <property type="entry name" value="PurM-like, N-terminal domain"/>
    <property type="match status" value="1"/>
</dbReference>
<feature type="domain" description="PurM-like C-terminal" evidence="16">
    <location>
        <begin position="217"/>
        <end position="382"/>
    </location>
</feature>
<evidence type="ECO:0000256" key="1">
    <source>
        <dbReference type="ARBA" id="ARBA00004496"/>
    </source>
</evidence>
<gene>
    <name evidence="17" type="ORF">CKAN_02696100</name>
</gene>
<dbReference type="AlphaFoldDB" id="A0A443Q3B3"/>
<keyword evidence="7" id="KW-0436">Ligase</keyword>
<evidence type="ECO:0000256" key="13">
    <source>
        <dbReference type="ARBA" id="ARBA00033093"/>
    </source>
</evidence>
<organism evidence="17 18">
    <name type="scientific">Cinnamomum micranthum f. kanehirae</name>
    <dbReference type="NCBI Taxonomy" id="337451"/>
    <lineage>
        <taxon>Eukaryota</taxon>
        <taxon>Viridiplantae</taxon>
        <taxon>Streptophyta</taxon>
        <taxon>Embryophyta</taxon>
        <taxon>Tracheophyta</taxon>
        <taxon>Spermatophyta</taxon>
        <taxon>Magnoliopsida</taxon>
        <taxon>Magnoliidae</taxon>
        <taxon>Laurales</taxon>
        <taxon>Lauraceae</taxon>
        <taxon>Cinnamomum</taxon>
    </lineage>
</organism>
<evidence type="ECO:0000256" key="8">
    <source>
        <dbReference type="ARBA" id="ARBA00022741"/>
    </source>
</evidence>
<dbReference type="Pfam" id="PF00586">
    <property type="entry name" value="AIRS"/>
    <property type="match status" value="1"/>
</dbReference>
<dbReference type="OrthoDB" id="2018833at2759"/>
<dbReference type="GO" id="GO:0046084">
    <property type="term" value="P:adenine biosynthetic process"/>
    <property type="evidence" value="ECO:0007669"/>
    <property type="project" value="TreeGrafter"/>
</dbReference>
<name>A0A443Q3B3_9MAGN</name>
<dbReference type="PANTHER" id="PTHR10520">
    <property type="entry name" value="TRIFUNCTIONAL PURINE BIOSYNTHETIC PROTEIN ADENOSINE-3-RELATED"/>
    <property type="match status" value="1"/>
</dbReference>
<keyword evidence="10" id="KW-0067">ATP-binding</keyword>
<evidence type="ECO:0000256" key="14">
    <source>
        <dbReference type="ARBA" id="ARBA00049057"/>
    </source>
</evidence>
<comment type="catalytic activity">
    <reaction evidence="14">
        <text>2-formamido-N(1)-(5-O-phospho-beta-D-ribosyl)acetamidine + ATP = 5-amino-1-(5-phospho-beta-D-ribosyl)imidazole + ADP + phosphate + H(+)</text>
        <dbReference type="Rhea" id="RHEA:23032"/>
        <dbReference type="ChEBI" id="CHEBI:15378"/>
        <dbReference type="ChEBI" id="CHEBI:30616"/>
        <dbReference type="ChEBI" id="CHEBI:43474"/>
        <dbReference type="ChEBI" id="CHEBI:137981"/>
        <dbReference type="ChEBI" id="CHEBI:147287"/>
        <dbReference type="ChEBI" id="CHEBI:456216"/>
        <dbReference type="EC" id="6.3.3.1"/>
    </reaction>
</comment>
<dbReference type="CDD" id="cd02196">
    <property type="entry name" value="PurM"/>
    <property type="match status" value="1"/>
</dbReference>
<dbReference type="InterPro" id="IPR036921">
    <property type="entry name" value="PurM-like_N_sf"/>
</dbReference>
<evidence type="ECO:0000256" key="4">
    <source>
        <dbReference type="ARBA" id="ARBA00013047"/>
    </source>
</evidence>
<dbReference type="EMBL" id="QPKB01000013">
    <property type="protein sequence ID" value="RWR97524.1"/>
    <property type="molecule type" value="Genomic_DNA"/>
</dbReference>
<dbReference type="InterPro" id="IPR016188">
    <property type="entry name" value="PurM-like_N"/>
</dbReference>
<dbReference type="GO" id="GO:0005829">
    <property type="term" value="C:cytosol"/>
    <property type="evidence" value="ECO:0007669"/>
    <property type="project" value="TreeGrafter"/>
</dbReference>
<evidence type="ECO:0000256" key="9">
    <source>
        <dbReference type="ARBA" id="ARBA00022755"/>
    </source>
</evidence>
<comment type="similarity">
    <text evidence="3">Belongs to the AIR synthase family.</text>
</comment>
<accession>A0A443Q3B3</accession>
<evidence type="ECO:0000256" key="7">
    <source>
        <dbReference type="ARBA" id="ARBA00022598"/>
    </source>
</evidence>
<evidence type="ECO:0000256" key="12">
    <source>
        <dbReference type="ARBA" id="ARBA00032931"/>
    </source>
</evidence>
<evidence type="ECO:0000313" key="18">
    <source>
        <dbReference type="Proteomes" id="UP000283530"/>
    </source>
</evidence>
<evidence type="ECO:0000313" key="17">
    <source>
        <dbReference type="EMBL" id="RWR97524.1"/>
    </source>
</evidence>
<keyword evidence="18" id="KW-1185">Reference proteome</keyword>
<dbReference type="Gene3D" id="3.90.650.10">
    <property type="entry name" value="PurM-like C-terminal domain"/>
    <property type="match status" value="1"/>
</dbReference>
<reference evidence="17 18" key="1">
    <citation type="journal article" date="2019" name="Nat. Plants">
        <title>Stout camphor tree genome fills gaps in understanding of flowering plant genome evolution.</title>
        <authorList>
            <person name="Chaw S.M."/>
            <person name="Liu Y.C."/>
            <person name="Wu Y.W."/>
            <person name="Wang H.Y."/>
            <person name="Lin C.I."/>
            <person name="Wu C.S."/>
            <person name="Ke H.M."/>
            <person name="Chang L.Y."/>
            <person name="Hsu C.Y."/>
            <person name="Yang H.T."/>
            <person name="Sudianto E."/>
            <person name="Hsu M.H."/>
            <person name="Wu K.P."/>
            <person name="Wang L.N."/>
            <person name="Leebens-Mack J.H."/>
            <person name="Tsai I.J."/>
        </authorList>
    </citation>
    <scope>NUCLEOTIDE SEQUENCE [LARGE SCALE GENOMIC DNA]</scope>
    <source>
        <strain evidence="18">cv. Chaw 1501</strain>
        <tissue evidence="17">Young leaves</tissue>
    </source>
</reference>
<dbReference type="GO" id="GO:0004637">
    <property type="term" value="F:phosphoribosylamine-glycine ligase activity"/>
    <property type="evidence" value="ECO:0007669"/>
    <property type="project" value="TreeGrafter"/>
</dbReference>
<evidence type="ECO:0000256" key="2">
    <source>
        <dbReference type="ARBA" id="ARBA00004686"/>
    </source>
</evidence>
<comment type="subcellular location">
    <subcellularLocation>
        <location evidence="1">Cytoplasm</location>
    </subcellularLocation>
</comment>
<dbReference type="EC" id="6.3.3.1" evidence="4"/>
<evidence type="ECO:0000256" key="6">
    <source>
        <dbReference type="ARBA" id="ARBA00022490"/>
    </source>
</evidence>
<evidence type="ECO:0000256" key="11">
    <source>
        <dbReference type="ARBA" id="ARBA00031908"/>
    </source>
</evidence>
<dbReference type="GO" id="GO:0006189">
    <property type="term" value="P:'de novo' IMP biosynthetic process"/>
    <property type="evidence" value="ECO:0007669"/>
    <property type="project" value="UniProtKB-UniPathway"/>
</dbReference>
<comment type="pathway">
    <text evidence="2">Purine metabolism; IMP biosynthesis via de novo pathway; 5-amino-1-(5-phospho-D-ribosyl)imidazole from N(2)-formyl-N(1)-(5-phospho-D-ribosyl)glycinamide: step 2/2.</text>
</comment>
<comment type="caution">
    <text evidence="17">The sequence shown here is derived from an EMBL/GenBank/DDBJ whole genome shotgun (WGS) entry which is preliminary data.</text>
</comment>
<evidence type="ECO:0000256" key="3">
    <source>
        <dbReference type="ARBA" id="ARBA00010280"/>
    </source>
</evidence>
<protein>
    <recommendedName>
        <fullName evidence="5">Phosphoribosylformylglycinamidine cyclo-ligase</fullName>
        <ecNumber evidence="4">6.3.3.1</ecNumber>
    </recommendedName>
    <alternativeName>
        <fullName evidence="12">AIR synthase</fullName>
    </alternativeName>
    <alternativeName>
        <fullName evidence="13">AIRS</fullName>
    </alternativeName>
    <alternativeName>
        <fullName evidence="11">Phosphoribosyl-aminoimidazole synthetase</fullName>
    </alternativeName>
</protein>
<dbReference type="UniPathway" id="UPA00074">
    <property type="reaction ID" value="UER00129"/>
</dbReference>
<dbReference type="STRING" id="337451.A0A443Q3B3"/>